<feature type="domain" description="HTH merR-type" evidence="3">
    <location>
        <begin position="14"/>
        <end position="84"/>
    </location>
</feature>
<evidence type="ECO:0000313" key="4">
    <source>
        <dbReference type="EMBL" id="QCT73420.1"/>
    </source>
</evidence>
<dbReference type="EMBL" id="CP029487">
    <property type="protein sequence ID" value="QCT73420.1"/>
    <property type="molecule type" value="Genomic_DNA"/>
</dbReference>
<reference evidence="4 5" key="1">
    <citation type="submission" date="2018-05" db="EMBL/GenBank/DDBJ databases">
        <title>Genome comparison of Eubacterium sp.</title>
        <authorList>
            <person name="Feng Y."/>
            <person name="Sanchez-Andrea I."/>
            <person name="Stams A.J.M."/>
            <person name="De Vos W.M."/>
        </authorList>
    </citation>
    <scope>NUCLEOTIDE SEQUENCE [LARGE SCALE GENOMIC DNA]</scope>
    <source>
        <strain evidence="4 5">YI</strain>
    </source>
</reference>
<keyword evidence="2" id="KW-0175">Coiled coil</keyword>
<dbReference type="PANTHER" id="PTHR30204:SF97">
    <property type="entry name" value="MERR FAMILY REGULATORY PROTEIN"/>
    <property type="match status" value="1"/>
</dbReference>
<dbReference type="GO" id="GO:0003677">
    <property type="term" value="F:DNA binding"/>
    <property type="evidence" value="ECO:0007669"/>
    <property type="project" value="UniProtKB-KW"/>
</dbReference>
<dbReference type="GO" id="GO:0003700">
    <property type="term" value="F:DNA-binding transcription factor activity"/>
    <property type="evidence" value="ECO:0007669"/>
    <property type="project" value="InterPro"/>
</dbReference>
<dbReference type="PANTHER" id="PTHR30204">
    <property type="entry name" value="REDOX-CYCLING DRUG-SENSING TRANSCRIPTIONAL ACTIVATOR SOXR"/>
    <property type="match status" value="1"/>
</dbReference>
<dbReference type="PROSITE" id="PS50937">
    <property type="entry name" value="HTH_MERR_2"/>
    <property type="match status" value="1"/>
</dbReference>
<dbReference type="AlphaFoldDB" id="A0A4P9CCG5"/>
<protein>
    <submittedName>
        <fullName evidence="4">MerR family transcriptional regulator</fullName>
    </submittedName>
</protein>
<dbReference type="SMART" id="SM00422">
    <property type="entry name" value="HTH_MERR"/>
    <property type="match status" value="1"/>
</dbReference>
<dbReference type="KEGG" id="emt:CPZ25_019560"/>
<feature type="coiled-coil region" evidence="2">
    <location>
        <begin position="99"/>
        <end position="126"/>
    </location>
</feature>
<evidence type="ECO:0000313" key="5">
    <source>
        <dbReference type="Proteomes" id="UP000218387"/>
    </source>
</evidence>
<dbReference type="Gene3D" id="3.20.80.10">
    <property type="entry name" value="Regulatory factor, effector binding domain"/>
    <property type="match status" value="1"/>
</dbReference>
<evidence type="ECO:0000256" key="2">
    <source>
        <dbReference type="SAM" id="Coils"/>
    </source>
</evidence>
<dbReference type="InterPro" id="IPR011256">
    <property type="entry name" value="Reg_factor_effector_dom_sf"/>
</dbReference>
<dbReference type="InterPro" id="IPR047057">
    <property type="entry name" value="MerR_fam"/>
</dbReference>
<gene>
    <name evidence="4" type="ORF">CPZ25_019560</name>
</gene>
<dbReference type="InterPro" id="IPR000551">
    <property type="entry name" value="MerR-type_HTH_dom"/>
</dbReference>
<organism evidence="4 5">
    <name type="scientific">Eubacterium maltosivorans</name>
    <dbReference type="NCBI Taxonomy" id="2041044"/>
    <lineage>
        <taxon>Bacteria</taxon>
        <taxon>Bacillati</taxon>
        <taxon>Bacillota</taxon>
        <taxon>Clostridia</taxon>
        <taxon>Eubacteriales</taxon>
        <taxon>Eubacteriaceae</taxon>
        <taxon>Eubacterium</taxon>
    </lineage>
</organism>
<dbReference type="Proteomes" id="UP000218387">
    <property type="component" value="Chromosome"/>
</dbReference>
<dbReference type="Pfam" id="PF13411">
    <property type="entry name" value="MerR_1"/>
    <property type="match status" value="1"/>
</dbReference>
<name>A0A4P9CCG5_EUBML</name>
<sequence length="286" mass="32364">MSSRKPTLKGDGNMLKIGEFSKLCHVSVRMLRHFEEMGLLLPERVDPFTGYRYYTASQLTTVSTIVSLQRMGLSLTAIGEILESSSTSQALETHIEACYQKKLKEAEKLQVQLWQLKAAGERLRRKEEIMKNYIVVAKELPSCQVASLRDTLSTYTEEGRLWEKLHAEIAPQHPKFATPPFSTATYHDAEYHEANPDVEVQVSVIGSYQDTGHVFFKKLPARLVASVTFTGAYDQITDVNITTMRWIEENGYRTNGTMFNVYHVGPGDTSEPEKWVTECCFPIAAK</sequence>
<dbReference type="SUPFAM" id="SSF55136">
    <property type="entry name" value="Probable bacterial effector-binding domain"/>
    <property type="match status" value="1"/>
</dbReference>
<dbReference type="SMART" id="SM00871">
    <property type="entry name" value="AraC_E_bind"/>
    <property type="match status" value="1"/>
</dbReference>
<evidence type="ECO:0000259" key="3">
    <source>
        <dbReference type="PROSITE" id="PS50937"/>
    </source>
</evidence>
<dbReference type="InterPro" id="IPR009061">
    <property type="entry name" value="DNA-bd_dom_put_sf"/>
</dbReference>
<dbReference type="SUPFAM" id="SSF46955">
    <property type="entry name" value="Putative DNA-binding domain"/>
    <property type="match status" value="1"/>
</dbReference>
<evidence type="ECO:0000256" key="1">
    <source>
        <dbReference type="ARBA" id="ARBA00023125"/>
    </source>
</evidence>
<keyword evidence="1" id="KW-0238">DNA-binding</keyword>
<dbReference type="InterPro" id="IPR029442">
    <property type="entry name" value="GyrI-like"/>
</dbReference>
<dbReference type="InterPro" id="IPR010499">
    <property type="entry name" value="AraC_E-bd"/>
</dbReference>
<dbReference type="CDD" id="cd01107">
    <property type="entry name" value="HTH_BmrR"/>
    <property type="match status" value="1"/>
</dbReference>
<proteinExistence type="predicted"/>
<dbReference type="Gene3D" id="1.10.1660.10">
    <property type="match status" value="1"/>
</dbReference>
<keyword evidence="5" id="KW-1185">Reference proteome</keyword>
<dbReference type="Pfam" id="PF06445">
    <property type="entry name" value="GyrI-like"/>
    <property type="match status" value="1"/>
</dbReference>
<accession>A0A4P9CCG5</accession>